<dbReference type="Pfam" id="PF07727">
    <property type="entry name" value="RVT_2"/>
    <property type="match status" value="1"/>
</dbReference>
<reference evidence="2" key="2">
    <citation type="submission" date="2020-03" db="EMBL/GenBank/DDBJ databases">
        <title>Walnut 2.0.</title>
        <authorList>
            <person name="Marrano A."/>
            <person name="Britton M."/>
            <person name="Zimin A.V."/>
            <person name="Zaini P.A."/>
            <person name="Workman R."/>
            <person name="Puiu D."/>
            <person name="Bianco L."/>
            <person name="Allen B.J."/>
            <person name="Troggio M."/>
            <person name="Leslie C.A."/>
            <person name="Timp W."/>
            <person name="Dendekar A."/>
            <person name="Salzberg S.L."/>
            <person name="Neale D.B."/>
        </authorList>
    </citation>
    <scope>NUCLEOTIDE SEQUENCE</scope>
    <source>
        <tissue evidence="2">Leaves</tissue>
    </source>
</reference>
<comment type="caution">
    <text evidence="2">The sequence shown here is derived from an EMBL/GenBank/DDBJ whole genome shotgun (WGS) entry which is preliminary data.</text>
</comment>
<protein>
    <recommendedName>
        <fullName evidence="1">Reverse transcriptase Ty1/copia-type domain-containing protein</fullName>
    </recommendedName>
</protein>
<dbReference type="PANTHER" id="PTHR11439:SF455">
    <property type="entry name" value="RLK (RECEPTOR-LIKE PROTEIN KINASE) 8, PUTATIVE-RELATED"/>
    <property type="match status" value="1"/>
</dbReference>
<gene>
    <name evidence="2" type="ORF">F2P56_017701</name>
</gene>
<dbReference type="Gramene" id="Jr08_03570_p1">
    <property type="protein sequence ID" value="cds.Jr08_03570_p1"/>
    <property type="gene ID" value="Jr08_03570"/>
</dbReference>
<dbReference type="InterPro" id="IPR013103">
    <property type="entry name" value="RVT_2"/>
</dbReference>
<dbReference type="CDD" id="cd09272">
    <property type="entry name" value="RNase_HI_RT_Ty1"/>
    <property type="match status" value="1"/>
</dbReference>
<feature type="domain" description="Reverse transcriptase Ty1/copia-type" evidence="1">
    <location>
        <begin position="63"/>
        <end position="148"/>
    </location>
</feature>
<evidence type="ECO:0000313" key="3">
    <source>
        <dbReference type="Proteomes" id="UP000619265"/>
    </source>
</evidence>
<dbReference type="EMBL" id="LIHL02000008">
    <property type="protein sequence ID" value="KAF5461622.1"/>
    <property type="molecule type" value="Genomic_DNA"/>
</dbReference>
<dbReference type="Proteomes" id="UP000619265">
    <property type="component" value="Unassembled WGS sequence"/>
</dbReference>
<evidence type="ECO:0000259" key="1">
    <source>
        <dbReference type="Pfam" id="PF07727"/>
    </source>
</evidence>
<evidence type="ECO:0000313" key="2">
    <source>
        <dbReference type="EMBL" id="KAF5461622.1"/>
    </source>
</evidence>
<dbReference type="PANTHER" id="PTHR11439">
    <property type="entry name" value="GAG-POL-RELATED RETROTRANSPOSON"/>
    <property type="match status" value="1"/>
</dbReference>
<accession>A0A833UT64</accession>
<dbReference type="AlphaFoldDB" id="A0A833UT64"/>
<sequence length="224" mass="25161">MTLIIQNGIRFQNTGAPGEHEEAEEVVMVVGWVYKTKVHADGSIERRKLDIQNAFLHGTLTDQALRAWFAQLNSWLLDYGFRASQFDASLFVLAHGDLRLYLLVYINDFIITRSQASAIDTFTHDLALAFPVKDFCPLSYFLDLEATINHGMFFSPKSSLTLQAYSDADWAGCPDDRKSTAGYCVFMGHNLVSWSSKKQKTVARSSTKAEYKSVASSAVELIWL</sequence>
<organism evidence="2 3">
    <name type="scientific">Juglans regia</name>
    <name type="common">English walnut</name>
    <dbReference type="NCBI Taxonomy" id="51240"/>
    <lineage>
        <taxon>Eukaryota</taxon>
        <taxon>Viridiplantae</taxon>
        <taxon>Streptophyta</taxon>
        <taxon>Embryophyta</taxon>
        <taxon>Tracheophyta</taxon>
        <taxon>Spermatophyta</taxon>
        <taxon>Magnoliopsida</taxon>
        <taxon>eudicotyledons</taxon>
        <taxon>Gunneridae</taxon>
        <taxon>Pentapetalae</taxon>
        <taxon>rosids</taxon>
        <taxon>fabids</taxon>
        <taxon>Fagales</taxon>
        <taxon>Juglandaceae</taxon>
        <taxon>Juglans</taxon>
    </lineage>
</organism>
<name>A0A833UT64_JUGRE</name>
<proteinExistence type="predicted"/>
<reference evidence="2" key="1">
    <citation type="submission" date="2015-10" db="EMBL/GenBank/DDBJ databases">
        <authorList>
            <person name="Martinez-Garcia P.J."/>
            <person name="Crepeau M.W."/>
            <person name="Puiu D."/>
            <person name="Gonzalez-Ibeas D."/>
            <person name="Whalen J."/>
            <person name="Stevens K."/>
            <person name="Paul R."/>
            <person name="Butterfield T."/>
            <person name="Britton M."/>
            <person name="Reagan R."/>
            <person name="Chakraborty S."/>
            <person name="Walawage S.L."/>
            <person name="Vasquez-Gross H.A."/>
            <person name="Cardeno C."/>
            <person name="Famula R."/>
            <person name="Pratt K."/>
            <person name="Kuruganti S."/>
            <person name="Aradhya M.K."/>
            <person name="Leslie C.A."/>
            <person name="Dandekar A.M."/>
            <person name="Salzberg S.L."/>
            <person name="Wegrzyn J.L."/>
            <person name="Langley C.H."/>
            <person name="Neale D.B."/>
        </authorList>
    </citation>
    <scope>NUCLEOTIDE SEQUENCE</scope>
    <source>
        <tissue evidence="2">Leaves</tissue>
    </source>
</reference>